<dbReference type="GeneID" id="30025905"/>
<sequence length="237" mass="24656">MRSLFATTVLFIAALGYAVASPNPSADTLAPRQQAGTLRYIPGAPPLTFNYTCTTPSPQNYIGVWSAVNPEATTLPALISTYVSDSAGTALVPFPDSLPAGQYLALFVSAQDNNIAGPVTVDFGNCVRPGSSVCLDGTVCSGGAAQCTVDARNPNTTICCAAGQKAFYGNCYDAPNGDDIDVCLYAQNEDERWTGQVCDLTQNNYCACLGGQSWSACKCCGATQYLSGSTGNCVDKS</sequence>
<dbReference type="Proteomes" id="UP000076744">
    <property type="component" value="Unassembled WGS sequence"/>
</dbReference>
<dbReference type="AlphaFoldDB" id="A0A167FCL2"/>
<name>A0A167FCL2_CORFA</name>
<organism evidence="2 3">
    <name type="scientific">Cordyceps fumosorosea (strain ARSEF 2679)</name>
    <name type="common">Isaria fumosorosea</name>
    <dbReference type="NCBI Taxonomy" id="1081104"/>
    <lineage>
        <taxon>Eukaryota</taxon>
        <taxon>Fungi</taxon>
        <taxon>Dikarya</taxon>
        <taxon>Ascomycota</taxon>
        <taxon>Pezizomycotina</taxon>
        <taxon>Sordariomycetes</taxon>
        <taxon>Hypocreomycetidae</taxon>
        <taxon>Hypocreales</taxon>
        <taxon>Cordycipitaceae</taxon>
        <taxon>Cordyceps</taxon>
    </lineage>
</organism>
<keyword evidence="1" id="KW-0732">Signal</keyword>
<evidence type="ECO:0000256" key="1">
    <source>
        <dbReference type="SAM" id="SignalP"/>
    </source>
</evidence>
<evidence type="ECO:0000313" key="2">
    <source>
        <dbReference type="EMBL" id="OAA45085.1"/>
    </source>
</evidence>
<dbReference type="EMBL" id="AZHB01000058">
    <property type="protein sequence ID" value="OAA45085.1"/>
    <property type="molecule type" value="Genomic_DNA"/>
</dbReference>
<dbReference type="OrthoDB" id="4892292at2759"/>
<dbReference type="RefSeq" id="XP_018699603.1">
    <property type="nucleotide sequence ID" value="XM_018853214.1"/>
</dbReference>
<accession>A0A167FCL2</accession>
<protein>
    <submittedName>
        <fullName evidence="2">Uncharacterized protein</fullName>
    </submittedName>
</protein>
<evidence type="ECO:0000313" key="3">
    <source>
        <dbReference type="Proteomes" id="UP000076744"/>
    </source>
</evidence>
<proteinExistence type="predicted"/>
<gene>
    <name evidence="2" type="ORF">ISF_09613</name>
</gene>
<feature type="chain" id="PRO_5007886227" evidence="1">
    <location>
        <begin position="21"/>
        <end position="237"/>
    </location>
</feature>
<keyword evidence="3" id="KW-1185">Reference proteome</keyword>
<reference evidence="2 3" key="1">
    <citation type="journal article" date="2016" name="Genome Biol. Evol.">
        <title>Divergent and convergent evolution of fungal pathogenicity.</title>
        <authorList>
            <person name="Shang Y."/>
            <person name="Xiao G."/>
            <person name="Zheng P."/>
            <person name="Cen K."/>
            <person name="Zhan S."/>
            <person name="Wang C."/>
        </authorList>
    </citation>
    <scope>NUCLEOTIDE SEQUENCE [LARGE SCALE GENOMIC DNA]</scope>
    <source>
        <strain evidence="2 3">ARSEF 2679</strain>
    </source>
</reference>
<comment type="caution">
    <text evidence="2">The sequence shown here is derived from an EMBL/GenBank/DDBJ whole genome shotgun (WGS) entry which is preliminary data.</text>
</comment>
<feature type="signal peptide" evidence="1">
    <location>
        <begin position="1"/>
        <end position="20"/>
    </location>
</feature>